<proteinExistence type="predicted"/>
<sequence length="183" mass="20402">MAMTLDYLTAQPEGQFLERKSCYDRRGKFPHPRPVKDVVRDVAETLVAMANADGGTVVLGVEDDGAVFGQKLVGADLYTASRDIRDLMRRGIVRLTKPKGRVYEVIAEPEKAVAEIPPELAKLRPVLEQKGFVKNSDIQKALGVSPVRARLIARRLVLKGWLEPIGEKRGRRYIQSARIIKPS</sequence>
<name>A0A7V3YLH0_9BACT</name>
<dbReference type="EMBL" id="DTEN01000165">
    <property type="protein sequence ID" value="HGI74862.1"/>
    <property type="molecule type" value="Genomic_DNA"/>
</dbReference>
<comment type="caution">
    <text evidence="2">The sequence shown here is derived from an EMBL/GenBank/DDBJ whole genome shotgun (WGS) entry which is preliminary data.</text>
</comment>
<dbReference type="AlphaFoldDB" id="A0A7V3YLH0"/>
<gene>
    <name evidence="2" type="ORF">ENU96_04205</name>
</gene>
<accession>A0A7V3YLH0</accession>
<dbReference type="Pfam" id="PF04326">
    <property type="entry name" value="SLFN_AlbA_2"/>
    <property type="match status" value="1"/>
</dbReference>
<protein>
    <recommendedName>
        <fullName evidence="1">Schlafen AlbA-2 domain-containing protein</fullName>
    </recommendedName>
</protein>
<dbReference type="InterPro" id="IPR007421">
    <property type="entry name" value="Schlafen_AlbA_2_dom"/>
</dbReference>
<feature type="domain" description="Schlafen AlbA-2" evidence="1">
    <location>
        <begin position="13"/>
        <end position="99"/>
    </location>
</feature>
<organism evidence="2">
    <name type="scientific">Candidatus Caldatribacterium californiense</name>
    <dbReference type="NCBI Taxonomy" id="1454726"/>
    <lineage>
        <taxon>Bacteria</taxon>
        <taxon>Pseudomonadati</taxon>
        <taxon>Atribacterota</taxon>
        <taxon>Atribacteria</taxon>
        <taxon>Atribacterales</taxon>
        <taxon>Candidatus Caldatribacteriaceae</taxon>
        <taxon>Candidatus Caldatribacterium</taxon>
    </lineage>
</organism>
<dbReference type="Gene3D" id="3.30.950.30">
    <property type="entry name" value="Schlafen, AAA domain"/>
    <property type="match status" value="1"/>
</dbReference>
<reference evidence="2" key="1">
    <citation type="journal article" date="2020" name="mSystems">
        <title>Genome- and Community-Level Interaction Insights into Carbon Utilization and Element Cycling Functions of Hydrothermarchaeota in Hydrothermal Sediment.</title>
        <authorList>
            <person name="Zhou Z."/>
            <person name="Liu Y."/>
            <person name="Xu W."/>
            <person name="Pan J."/>
            <person name="Luo Z.H."/>
            <person name="Li M."/>
        </authorList>
    </citation>
    <scope>NUCLEOTIDE SEQUENCE [LARGE SCALE GENOMIC DNA]</scope>
    <source>
        <strain evidence="2">SpSt-716</strain>
    </source>
</reference>
<dbReference type="InterPro" id="IPR038461">
    <property type="entry name" value="Schlafen_AlbA_2_dom_sf"/>
</dbReference>
<evidence type="ECO:0000259" key="1">
    <source>
        <dbReference type="Pfam" id="PF04326"/>
    </source>
</evidence>
<evidence type="ECO:0000313" key="2">
    <source>
        <dbReference type="EMBL" id="HGI74862.1"/>
    </source>
</evidence>